<comment type="caution">
    <text evidence="1">The sequence shown here is derived from an EMBL/GenBank/DDBJ whole genome shotgun (WGS) entry which is preliminary data.</text>
</comment>
<dbReference type="InterPro" id="IPR035901">
    <property type="entry name" value="GIY-YIG_endonuc_sf"/>
</dbReference>
<name>A0A644YG84_9ZZZZ</name>
<dbReference type="SUPFAM" id="SSF82771">
    <property type="entry name" value="GIY-YIG endonuclease"/>
    <property type="match status" value="1"/>
</dbReference>
<evidence type="ECO:0000313" key="1">
    <source>
        <dbReference type="EMBL" id="MPM25513.1"/>
    </source>
</evidence>
<sequence length="114" mass="13322">MDIKRKKELLNEWKNRRPDMGVISIFCKATRDLFLGISKDVKADFNSNCFKLSAKFHPNKQLQALWNKYGENGFDYSVVKVLKYENPKDDQTDKLNALLEGCLLEIPQARRIWA</sequence>
<dbReference type="AlphaFoldDB" id="A0A644YG84"/>
<dbReference type="Gene3D" id="3.40.1440.10">
    <property type="entry name" value="GIY-YIG endonuclease"/>
    <property type="match status" value="1"/>
</dbReference>
<evidence type="ECO:0008006" key="2">
    <source>
        <dbReference type="Google" id="ProtNLM"/>
    </source>
</evidence>
<gene>
    <name evidence="1" type="ORF">SDC9_72008</name>
</gene>
<dbReference type="EMBL" id="VSSQ01004515">
    <property type="protein sequence ID" value="MPM25513.1"/>
    <property type="molecule type" value="Genomic_DNA"/>
</dbReference>
<organism evidence="1">
    <name type="scientific">bioreactor metagenome</name>
    <dbReference type="NCBI Taxonomy" id="1076179"/>
    <lineage>
        <taxon>unclassified sequences</taxon>
        <taxon>metagenomes</taxon>
        <taxon>ecological metagenomes</taxon>
    </lineage>
</organism>
<proteinExistence type="predicted"/>
<accession>A0A644YG84</accession>
<dbReference type="CDD" id="cd10451">
    <property type="entry name" value="GIY-YIG_LuxR_like"/>
    <property type="match status" value="1"/>
</dbReference>
<reference evidence="1" key="1">
    <citation type="submission" date="2019-08" db="EMBL/GenBank/DDBJ databases">
        <authorList>
            <person name="Kucharzyk K."/>
            <person name="Murdoch R.W."/>
            <person name="Higgins S."/>
            <person name="Loffler F."/>
        </authorList>
    </citation>
    <scope>NUCLEOTIDE SEQUENCE</scope>
</reference>
<protein>
    <recommendedName>
        <fullName evidence="2">GIY-YIG nuclease family protein</fullName>
    </recommendedName>
</protein>